<protein>
    <submittedName>
        <fullName evidence="3">Uncharacterized protein</fullName>
    </submittedName>
</protein>
<keyword evidence="1" id="KW-0175">Coiled coil</keyword>
<evidence type="ECO:0000313" key="4">
    <source>
        <dbReference type="Proteomes" id="UP001642464"/>
    </source>
</evidence>
<feature type="coiled-coil region" evidence="1">
    <location>
        <begin position="574"/>
        <end position="617"/>
    </location>
</feature>
<dbReference type="Proteomes" id="UP001642464">
    <property type="component" value="Unassembled WGS sequence"/>
</dbReference>
<feature type="region of interest" description="Disordered" evidence="2">
    <location>
        <begin position="1"/>
        <end position="26"/>
    </location>
</feature>
<name>A0ABP0P7J4_9DINO</name>
<dbReference type="EMBL" id="CAXAMM010033891">
    <property type="protein sequence ID" value="CAK9072013.1"/>
    <property type="molecule type" value="Genomic_DNA"/>
</dbReference>
<sequence length="645" mass="71268">MSGAEPLQTIEVPESQTQHQDAQERETLPDPAPIECLKCGVQTSALESGVVIKLNGIQCPRCASVYQMMYRHMGGIPEGVSSMTAEQQKTFFKSSGSLLASAPKNGRWAMVKSALVKEMVAFRTSQVTHRVSEDYLPLSVWEKRGFDSSQIKAQGRKKDDLVFGEVWSAPLMSIHTEDIKGEVEREIADKEYNLKKQKIAKGKAAAKAKPAAAPSTGPAGPLVVEVDDDVWSIPSDTEGPAGPKVPKKGKEDDAAKAARKMANERAKLWNTQCGLATKMLAPLSALEKGLGNTLVRYQKLDSFDPTMVDGLKDAANLVARWNHCAKKLINASEEDKVNNDPEGFDTDHAGMTSKLKASKDLMADAKWAVKTEKAEQAAKPKATPKVKTAPKRKAKTGGDIICWDAYGGLIETWFSCPSTLAVRCQKMDLVSRHSWGTMWNLTDDRVIWRVEPEWPPLIPSWYQFSAGGKTEPMLESLECVRETMRNVVNVLGFSDETKPLSDLWCQITTFQVKLQGLDGEGINIYSMGCGRVPPRPLDDFVTLLAPGRKSSTRLEVQITMTTLQKLFSDEFPEIQTAEEICRDLLRQARAQELEVACETFTQELQIVQKERDEAARELRRCCVAEAEAVEELQKALTAAFGTVID</sequence>
<organism evidence="3 4">
    <name type="scientific">Durusdinium trenchii</name>
    <dbReference type="NCBI Taxonomy" id="1381693"/>
    <lineage>
        <taxon>Eukaryota</taxon>
        <taxon>Sar</taxon>
        <taxon>Alveolata</taxon>
        <taxon>Dinophyceae</taxon>
        <taxon>Suessiales</taxon>
        <taxon>Symbiodiniaceae</taxon>
        <taxon>Durusdinium</taxon>
    </lineage>
</organism>
<proteinExistence type="predicted"/>
<comment type="caution">
    <text evidence="3">The sequence shown here is derived from an EMBL/GenBank/DDBJ whole genome shotgun (WGS) entry which is preliminary data.</text>
</comment>
<feature type="compositionally biased region" description="Basic and acidic residues" evidence="2">
    <location>
        <begin position="248"/>
        <end position="257"/>
    </location>
</feature>
<feature type="region of interest" description="Disordered" evidence="2">
    <location>
        <begin position="233"/>
        <end position="257"/>
    </location>
</feature>
<accession>A0ABP0P7J4</accession>
<reference evidence="3 4" key="1">
    <citation type="submission" date="2024-02" db="EMBL/GenBank/DDBJ databases">
        <authorList>
            <person name="Chen Y."/>
            <person name="Shah S."/>
            <person name="Dougan E. K."/>
            <person name="Thang M."/>
            <person name="Chan C."/>
        </authorList>
    </citation>
    <scope>NUCLEOTIDE SEQUENCE [LARGE SCALE GENOMIC DNA]</scope>
</reference>
<evidence type="ECO:0000256" key="2">
    <source>
        <dbReference type="SAM" id="MobiDB-lite"/>
    </source>
</evidence>
<evidence type="ECO:0000256" key="1">
    <source>
        <dbReference type="SAM" id="Coils"/>
    </source>
</evidence>
<gene>
    <name evidence="3" type="ORF">SCF082_LOCUS35501</name>
</gene>
<evidence type="ECO:0000313" key="3">
    <source>
        <dbReference type="EMBL" id="CAK9072013.1"/>
    </source>
</evidence>
<keyword evidence="4" id="KW-1185">Reference proteome</keyword>